<protein>
    <recommendedName>
        <fullName evidence="6">IRG-type G domain-containing protein</fullName>
    </recommendedName>
</protein>
<evidence type="ECO:0000256" key="3">
    <source>
        <dbReference type="ARBA" id="ARBA00022801"/>
    </source>
</evidence>
<keyword evidence="4" id="KW-0342">GTP-binding</keyword>
<keyword evidence="5" id="KW-0175">Coiled coil</keyword>
<dbReference type="PANTHER" id="PTHR32341:SF10">
    <property type="entry name" value="INTERFERON-INDUCIBLE GTPASE 5"/>
    <property type="match status" value="1"/>
</dbReference>
<keyword evidence="3" id="KW-0378">Hydrolase</keyword>
<dbReference type="InterPro" id="IPR051515">
    <property type="entry name" value="IRG"/>
</dbReference>
<name>A0A7S4Q6U7_9DINO</name>
<evidence type="ECO:0000313" key="7">
    <source>
        <dbReference type="EMBL" id="CAE4573052.1"/>
    </source>
</evidence>
<evidence type="ECO:0000256" key="1">
    <source>
        <dbReference type="ARBA" id="ARBA00005429"/>
    </source>
</evidence>
<evidence type="ECO:0000259" key="6">
    <source>
        <dbReference type="PROSITE" id="PS51716"/>
    </source>
</evidence>
<gene>
    <name evidence="7" type="ORF">AMON00008_LOCUS12671</name>
</gene>
<dbReference type="PANTHER" id="PTHR32341">
    <property type="entry name" value="INTERFERON-INDUCIBLE GTPASE"/>
    <property type="match status" value="1"/>
</dbReference>
<sequence length="448" mass="48752">MAATLANIIRGGVVAAAGVFTVNADAVALGKDIAMGKTTAAPAHAPKVPSPREVALLKKELEQARMELVQWKEEWPSVMETATRRKEELDRREAQLRALEEKNRLAEEEAKSCPMPEFLAKVGYEGTVNVAVVGNSGVGKSLLINTVRGVKRTDPTWAPVGVNETTTEPRMYEYPGDARTRLWDLAGAGSPKCPRDNYIRTIGLRYFDVVLVLSATRFTETEIALLAELRSYGVPNFVVRTKLDTDIDNNESDYGRSPEETKQGILEDLRKRGVTSPYLINSRELNAYDFPRLLTDVLRTIHESRGLSSQEPAYHPGKVPQALTPAATSAPLAAASPARVANGLAAAVQAASAVVQRADDCPGLYVITHDNIKVSPQLALGADQTSMVGIQRLAVGTIISVVEVVSFTEAQRVRGRIEDPPGWISLMNTSNGYRWAEKLAAREEPEPS</sequence>
<dbReference type="InterPro" id="IPR007743">
    <property type="entry name" value="Immunity-related_GTPase-like"/>
</dbReference>
<dbReference type="EMBL" id="HBNR01019123">
    <property type="protein sequence ID" value="CAE4573052.1"/>
    <property type="molecule type" value="Transcribed_RNA"/>
</dbReference>
<evidence type="ECO:0000256" key="4">
    <source>
        <dbReference type="ARBA" id="ARBA00023134"/>
    </source>
</evidence>
<dbReference type="SUPFAM" id="SSF52540">
    <property type="entry name" value="P-loop containing nucleoside triphosphate hydrolases"/>
    <property type="match status" value="1"/>
</dbReference>
<comment type="similarity">
    <text evidence="1">Belongs to the TRAFAC class dynamin-like GTPase superfamily. IRG family.</text>
</comment>
<reference evidence="7" key="1">
    <citation type="submission" date="2021-01" db="EMBL/GenBank/DDBJ databases">
        <authorList>
            <person name="Corre E."/>
            <person name="Pelletier E."/>
            <person name="Niang G."/>
            <person name="Scheremetjew M."/>
            <person name="Finn R."/>
            <person name="Kale V."/>
            <person name="Holt S."/>
            <person name="Cochrane G."/>
            <person name="Meng A."/>
            <person name="Brown T."/>
            <person name="Cohen L."/>
        </authorList>
    </citation>
    <scope>NUCLEOTIDE SEQUENCE</scope>
    <source>
        <strain evidence="7">CCMP3105</strain>
    </source>
</reference>
<dbReference type="GO" id="GO:0016787">
    <property type="term" value="F:hydrolase activity"/>
    <property type="evidence" value="ECO:0007669"/>
    <property type="project" value="UniProtKB-KW"/>
</dbReference>
<keyword evidence="2" id="KW-0547">Nucleotide-binding</keyword>
<dbReference type="PROSITE" id="PS51716">
    <property type="entry name" value="G_IRG"/>
    <property type="match status" value="1"/>
</dbReference>
<dbReference type="InterPro" id="IPR030385">
    <property type="entry name" value="G_IRG_dom"/>
</dbReference>
<feature type="coiled-coil region" evidence="5">
    <location>
        <begin position="54"/>
        <end position="111"/>
    </location>
</feature>
<dbReference type="GO" id="GO:0016020">
    <property type="term" value="C:membrane"/>
    <property type="evidence" value="ECO:0007669"/>
    <property type="project" value="InterPro"/>
</dbReference>
<dbReference type="Gene3D" id="3.40.50.300">
    <property type="entry name" value="P-loop containing nucleotide triphosphate hydrolases"/>
    <property type="match status" value="1"/>
</dbReference>
<evidence type="ECO:0000256" key="2">
    <source>
        <dbReference type="ARBA" id="ARBA00022741"/>
    </source>
</evidence>
<evidence type="ECO:0000256" key="5">
    <source>
        <dbReference type="SAM" id="Coils"/>
    </source>
</evidence>
<dbReference type="GO" id="GO:0005525">
    <property type="term" value="F:GTP binding"/>
    <property type="evidence" value="ECO:0007669"/>
    <property type="project" value="UniProtKB-KW"/>
</dbReference>
<dbReference type="AlphaFoldDB" id="A0A7S4Q6U7"/>
<dbReference type="InterPro" id="IPR027417">
    <property type="entry name" value="P-loop_NTPase"/>
</dbReference>
<dbReference type="Pfam" id="PF05049">
    <property type="entry name" value="IIGP"/>
    <property type="match status" value="1"/>
</dbReference>
<accession>A0A7S4Q6U7</accession>
<proteinExistence type="inferred from homology"/>
<feature type="domain" description="IRG-type G" evidence="6">
    <location>
        <begin position="126"/>
        <end position="300"/>
    </location>
</feature>
<organism evidence="7">
    <name type="scientific">Alexandrium monilatum</name>
    <dbReference type="NCBI Taxonomy" id="311494"/>
    <lineage>
        <taxon>Eukaryota</taxon>
        <taxon>Sar</taxon>
        <taxon>Alveolata</taxon>
        <taxon>Dinophyceae</taxon>
        <taxon>Gonyaulacales</taxon>
        <taxon>Pyrocystaceae</taxon>
        <taxon>Alexandrium</taxon>
    </lineage>
</organism>